<dbReference type="SUPFAM" id="SSF53474">
    <property type="entry name" value="alpha/beta-Hydrolases"/>
    <property type="match status" value="1"/>
</dbReference>
<dbReference type="GO" id="GO:0016787">
    <property type="term" value="F:hydrolase activity"/>
    <property type="evidence" value="ECO:0007669"/>
    <property type="project" value="UniProtKB-KW"/>
</dbReference>
<protein>
    <submittedName>
        <fullName evidence="3">Alpha/beta hydrolase</fullName>
    </submittedName>
</protein>
<dbReference type="Gene3D" id="3.40.50.1820">
    <property type="entry name" value="alpha/beta hydrolase"/>
    <property type="match status" value="1"/>
</dbReference>
<dbReference type="PANTHER" id="PTHR43358:SF4">
    <property type="entry name" value="ALPHA_BETA HYDROLASE FOLD-1 DOMAIN-CONTAINING PROTEIN"/>
    <property type="match status" value="1"/>
</dbReference>
<evidence type="ECO:0000313" key="3">
    <source>
        <dbReference type="EMBL" id="QIA69412.1"/>
    </source>
</evidence>
<accession>A0AAJ4EKC7</accession>
<proteinExistence type="predicted"/>
<evidence type="ECO:0000259" key="2">
    <source>
        <dbReference type="Pfam" id="PF12146"/>
    </source>
</evidence>
<organism evidence="3 4">
    <name type="scientific">Spiroplasma citri</name>
    <dbReference type="NCBI Taxonomy" id="2133"/>
    <lineage>
        <taxon>Bacteria</taxon>
        <taxon>Bacillati</taxon>
        <taxon>Mycoplasmatota</taxon>
        <taxon>Mollicutes</taxon>
        <taxon>Entomoplasmatales</taxon>
        <taxon>Spiroplasmataceae</taxon>
        <taxon>Spiroplasma</taxon>
    </lineage>
</organism>
<feature type="domain" description="Serine aminopeptidase S33" evidence="2">
    <location>
        <begin position="127"/>
        <end position="220"/>
    </location>
</feature>
<name>A0AAJ4EKC7_SPICI</name>
<dbReference type="InterPro" id="IPR029058">
    <property type="entry name" value="AB_hydrolase_fold"/>
</dbReference>
<dbReference type="RefSeq" id="WP_164106016.1">
    <property type="nucleotide sequence ID" value="NZ_CP046368.1"/>
</dbReference>
<evidence type="ECO:0000313" key="4">
    <source>
        <dbReference type="Proteomes" id="UP000464735"/>
    </source>
</evidence>
<dbReference type="InterPro" id="IPR052920">
    <property type="entry name" value="DNA-binding_regulatory"/>
</dbReference>
<dbReference type="EMBL" id="CP046368">
    <property type="protein sequence ID" value="QIA69412.1"/>
    <property type="molecule type" value="Genomic_DNA"/>
</dbReference>
<dbReference type="Pfam" id="PF12146">
    <property type="entry name" value="Hydrolase_4"/>
    <property type="match status" value="1"/>
</dbReference>
<evidence type="ECO:0000256" key="1">
    <source>
        <dbReference type="SAM" id="Phobius"/>
    </source>
</evidence>
<feature type="transmembrane region" description="Helical" evidence="1">
    <location>
        <begin position="21"/>
        <end position="44"/>
    </location>
</feature>
<keyword evidence="1" id="KW-0812">Transmembrane</keyword>
<dbReference type="PANTHER" id="PTHR43358">
    <property type="entry name" value="ALPHA/BETA-HYDROLASE"/>
    <property type="match status" value="1"/>
</dbReference>
<reference evidence="3 4" key="1">
    <citation type="submission" date="2019-11" db="EMBL/GenBank/DDBJ databases">
        <title>Whole genome sequencing and comparative genomics analyses of five strains of Spiroplasma citri.</title>
        <authorList>
            <person name="Yokomi R."/>
            <person name="Chen J."/>
            <person name="Rattner R."/>
            <person name="Vidalakis G."/>
        </authorList>
    </citation>
    <scope>NUCLEOTIDE SEQUENCE [LARGE SCALE GENOMIC DNA]</scope>
    <source>
        <strain evidence="3 4">BR12</strain>
    </source>
</reference>
<keyword evidence="3" id="KW-0378">Hydrolase</keyword>
<dbReference type="AlphaFoldDB" id="A0AAJ4EKC7"/>
<sequence>MKGKNEGSYKKPSKKIIIDGYRQFCFNWWRTLLTVLLFPIIIFWSKKYVRDFFNFTQTYQRTGMMTMNSKNFDFNSFEAYNQDLIAKELKQLNFCFNTIEEAQMQTITILNQQQESISALYLQYPHSQKWVIGLHGWTENKYLALRQVYYFYQQGYNVLTFDSIAHGLSAGKYSGIGYLNVQNLSAVIAWLINNFTLNAIGLIGNSMGAACLTKYLLDQGYQNPLVKWAISDCGFSNLLVQFRYVMEYRYQRCWWLISFGLRKKFKQELGFNLRHYNLLKHPKRLKNLPMLIFHGTNDDFVPYFMSKEFYLQKITSEPLGQSQLVSLLNLGHVEAISKGHKSYLAAIKTFLAQQERK</sequence>
<keyword evidence="1" id="KW-1133">Transmembrane helix</keyword>
<keyword evidence="1" id="KW-0472">Membrane</keyword>
<dbReference type="Proteomes" id="UP000464735">
    <property type="component" value="Chromosome"/>
</dbReference>
<dbReference type="InterPro" id="IPR022742">
    <property type="entry name" value="Hydrolase_4"/>
</dbReference>
<gene>
    <name evidence="3" type="ORF">GL298_07935</name>
</gene>